<dbReference type="GeneID" id="43603379"/>
<dbReference type="SUPFAM" id="SSF55729">
    <property type="entry name" value="Acyl-CoA N-acyltransferases (Nat)"/>
    <property type="match status" value="1"/>
</dbReference>
<dbReference type="GO" id="GO:0008999">
    <property type="term" value="F:protein-N-terminal-alanine acetyltransferase activity"/>
    <property type="evidence" value="ECO:0007669"/>
    <property type="project" value="TreeGrafter"/>
</dbReference>
<name>A0A370T8S9_9HELO</name>
<dbReference type="STRING" id="2656787.A0A370T8S9"/>
<dbReference type="OrthoDB" id="64477at2759"/>
<dbReference type="PANTHER" id="PTHR43441:SF11">
    <property type="entry name" value="RIBOSOMAL-PROTEIN-SERINE ACETYLTRANSFERASE"/>
    <property type="match status" value="1"/>
</dbReference>
<evidence type="ECO:0000259" key="1">
    <source>
        <dbReference type="PROSITE" id="PS51186"/>
    </source>
</evidence>
<reference evidence="2 3" key="1">
    <citation type="journal article" date="2018" name="IMA Fungus">
        <title>IMA Genome-F 9: Draft genome sequence of Annulohypoxylon stygium, Aspergillus mulundensis, Berkeleyomyces basicola (syn. Thielaviopsis basicola), Ceratocystis smalleyi, two Cercospora beticola strains, Coleophoma cylindrospora, Fusarium fracticaudum, Phialophora cf. hyalina, and Morchella septimelata.</title>
        <authorList>
            <person name="Wingfield B.D."/>
            <person name="Bills G.F."/>
            <person name="Dong Y."/>
            <person name="Huang W."/>
            <person name="Nel W.J."/>
            <person name="Swalarsk-Parry B.S."/>
            <person name="Vaghefi N."/>
            <person name="Wilken P.M."/>
            <person name="An Z."/>
            <person name="de Beer Z.W."/>
            <person name="De Vos L."/>
            <person name="Chen L."/>
            <person name="Duong T.A."/>
            <person name="Gao Y."/>
            <person name="Hammerbacher A."/>
            <person name="Kikkert J.R."/>
            <person name="Li Y."/>
            <person name="Li H."/>
            <person name="Li K."/>
            <person name="Li Q."/>
            <person name="Liu X."/>
            <person name="Ma X."/>
            <person name="Naidoo K."/>
            <person name="Pethybridge S.J."/>
            <person name="Sun J."/>
            <person name="Steenkamp E.T."/>
            <person name="van der Nest M.A."/>
            <person name="van Wyk S."/>
            <person name="Wingfield M.J."/>
            <person name="Xiong C."/>
            <person name="Yue Q."/>
            <person name="Zhang X."/>
        </authorList>
    </citation>
    <scope>NUCLEOTIDE SEQUENCE [LARGE SCALE GENOMIC DNA]</scope>
    <source>
        <strain evidence="2 3">BP 5553</strain>
    </source>
</reference>
<accession>A0A370T8S9</accession>
<protein>
    <submittedName>
        <fullName evidence="2">Acyl-CoA N-acyltransferases (Nat)</fullName>
    </submittedName>
</protein>
<feature type="domain" description="N-acetyltransferase" evidence="1">
    <location>
        <begin position="15"/>
        <end position="195"/>
    </location>
</feature>
<comment type="caution">
    <text evidence="2">The sequence shown here is derived from an EMBL/GenBank/DDBJ whole genome shotgun (WGS) entry which is preliminary data.</text>
</comment>
<sequence>MAAMAMDGLFRSARLIYRTVEDTPEDEAFMHTIQSDVDAMANSDSGLLKPMTLQDSRKHKDYVANKTLLGVIICLAPPAARAGTPSLAAPIAPVPIGSIYLTAPKPGEAHHRHSYISIDIIAAYQRKGYGSEAIDWVMDWGFRIAGLHRIGIEAFSYNQGARELYERLGFVYEGCKRELLWFNGGWHDFLSFSILDHEWKARQERKLATVSKDTKKE</sequence>
<dbReference type="Pfam" id="PF00583">
    <property type="entry name" value="Acetyltransf_1"/>
    <property type="match status" value="1"/>
</dbReference>
<dbReference type="CDD" id="cd04301">
    <property type="entry name" value="NAT_SF"/>
    <property type="match status" value="1"/>
</dbReference>
<dbReference type="InterPro" id="IPR016181">
    <property type="entry name" value="Acyl_CoA_acyltransferase"/>
</dbReference>
<gene>
    <name evidence="2" type="ORF">BP5553_10530</name>
</gene>
<dbReference type="PROSITE" id="PS51186">
    <property type="entry name" value="GNAT"/>
    <property type="match status" value="1"/>
</dbReference>
<keyword evidence="2" id="KW-0808">Transferase</keyword>
<dbReference type="Gene3D" id="3.40.630.30">
    <property type="match status" value="1"/>
</dbReference>
<organism evidence="2 3">
    <name type="scientific">Venustampulla echinocandica</name>
    <dbReference type="NCBI Taxonomy" id="2656787"/>
    <lineage>
        <taxon>Eukaryota</taxon>
        <taxon>Fungi</taxon>
        <taxon>Dikarya</taxon>
        <taxon>Ascomycota</taxon>
        <taxon>Pezizomycotina</taxon>
        <taxon>Leotiomycetes</taxon>
        <taxon>Helotiales</taxon>
        <taxon>Pleuroascaceae</taxon>
        <taxon>Venustampulla</taxon>
    </lineage>
</organism>
<keyword evidence="2" id="KW-0012">Acyltransferase</keyword>
<proteinExistence type="predicted"/>
<dbReference type="RefSeq" id="XP_031864593.1">
    <property type="nucleotide sequence ID" value="XM_032019153.1"/>
</dbReference>
<dbReference type="InterPro" id="IPR000182">
    <property type="entry name" value="GNAT_dom"/>
</dbReference>
<dbReference type="AlphaFoldDB" id="A0A370T8S9"/>
<evidence type="ECO:0000313" key="2">
    <source>
        <dbReference type="EMBL" id="RDL29903.1"/>
    </source>
</evidence>
<dbReference type="Proteomes" id="UP000254866">
    <property type="component" value="Unassembled WGS sequence"/>
</dbReference>
<dbReference type="EMBL" id="NPIC01000017">
    <property type="protein sequence ID" value="RDL29903.1"/>
    <property type="molecule type" value="Genomic_DNA"/>
</dbReference>
<keyword evidence="3" id="KW-1185">Reference proteome</keyword>
<dbReference type="GO" id="GO:0005737">
    <property type="term" value="C:cytoplasm"/>
    <property type="evidence" value="ECO:0007669"/>
    <property type="project" value="TreeGrafter"/>
</dbReference>
<evidence type="ECO:0000313" key="3">
    <source>
        <dbReference type="Proteomes" id="UP000254866"/>
    </source>
</evidence>
<dbReference type="InterPro" id="IPR051908">
    <property type="entry name" value="Ribosomal_N-acetyltransferase"/>
</dbReference>
<dbReference type="GO" id="GO:1990189">
    <property type="term" value="F:protein N-terminal-serine acetyltransferase activity"/>
    <property type="evidence" value="ECO:0007669"/>
    <property type="project" value="TreeGrafter"/>
</dbReference>
<dbReference type="PANTHER" id="PTHR43441">
    <property type="entry name" value="RIBOSOMAL-PROTEIN-SERINE ACETYLTRANSFERASE"/>
    <property type="match status" value="1"/>
</dbReference>